<organism evidence="1 2">
    <name type="scientific">Actinomadura rugatobispora</name>
    <dbReference type="NCBI Taxonomy" id="1994"/>
    <lineage>
        <taxon>Bacteria</taxon>
        <taxon>Bacillati</taxon>
        <taxon>Actinomycetota</taxon>
        <taxon>Actinomycetes</taxon>
        <taxon>Streptosporangiales</taxon>
        <taxon>Thermomonosporaceae</taxon>
        <taxon>Actinomadura</taxon>
    </lineage>
</organism>
<dbReference type="GO" id="GO:0008168">
    <property type="term" value="F:methyltransferase activity"/>
    <property type="evidence" value="ECO:0007669"/>
    <property type="project" value="UniProtKB-KW"/>
</dbReference>
<proteinExistence type="predicted"/>
<dbReference type="EMBL" id="JBHSON010000002">
    <property type="protein sequence ID" value="MFC5744372.1"/>
    <property type="molecule type" value="Genomic_DNA"/>
</dbReference>
<keyword evidence="1" id="KW-0808">Transferase</keyword>
<dbReference type="InterPro" id="IPR029063">
    <property type="entry name" value="SAM-dependent_MTases_sf"/>
</dbReference>
<dbReference type="InterPro" id="IPR006764">
    <property type="entry name" value="SAM_dep_MeTrfase_SAV2177_type"/>
</dbReference>
<sequence>MRSKEDDRVGLPPVNDAAAASSARVHDYLLGGKDNFQADRDVAARLLTLYPRSRETVAQSRGFLIRAVRYLACEAGIRRFLDIGAGLPTQNNVHQVAQEHAPDSRIVYVDNDPMVLVHARALLACDTGVEVAEGDVRAPDRILNAPAVRLLLEPREPVALLMVGLLEFIADCEQARRAVATLLAALPSGSYLVITHSVDDARYRDVIHQAQHAYASATVAFVTRPREQIVRFLDGLQVLSPGVVQVSRWRPDTISRPCPATAAAVARKP</sequence>
<dbReference type="GO" id="GO:0032259">
    <property type="term" value="P:methylation"/>
    <property type="evidence" value="ECO:0007669"/>
    <property type="project" value="UniProtKB-KW"/>
</dbReference>
<protein>
    <submittedName>
        <fullName evidence="1">SAM-dependent methyltransferase</fullName>
        <ecNumber evidence="1">2.1.1.-</ecNumber>
    </submittedName>
</protein>
<dbReference type="PIRSF" id="PIRSF017393">
    <property type="entry name" value="MTase_SAV2177"/>
    <property type="match status" value="1"/>
</dbReference>
<keyword evidence="2" id="KW-1185">Reference proteome</keyword>
<name>A0ABW0ZPV4_9ACTN</name>
<keyword evidence="1" id="KW-0489">Methyltransferase</keyword>
<comment type="caution">
    <text evidence="1">The sequence shown here is derived from an EMBL/GenBank/DDBJ whole genome shotgun (WGS) entry which is preliminary data.</text>
</comment>
<dbReference type="EC" id="2.1.1.-" evidence="1"/>
<dbReference type="RefSeq" id="WP_378279477.1">
    <property type="nucleotide sequence ID" value="NZ_JBHSON010000002.1"/>
</dbReference>
<dbReference type="Proteomes" id="UP001596074">
    <property type="component" value="Unassembled WGS sequence"/>
</dbReference>
<accession>A0ABW0ZPV4</accession>
<reference evidence="2" key="1">
    <citation type="journal article" date="2019" name="Int. J. Syst. Evol. Microbiol.">
        <title>The Global Catalogue of Microorganisms (GCM) 10K type strain sequencing project: providing services to taxonomists for standard genome sequencing and annotation.</title>
        <authorList>
            <consortium name="The Broad Institute Genomics Platform"/>
            <consortium name="The Broad Institute Genome Sequencing Center for Infectious Disease"/>
            <person name="Wu L."/>
            <person name="Ma J."/>
        </authorList>
    </citation>
    <scope>NUCLEOTIDE SEQUENCE [LARGE SCALE GENOMIC DNA]</scope>
    <source>
        <strain evidence="2">KCTC 42087</strain>
    </source>
</reference>
<evidence type="ECO:0000313" key="2">
    <source>
        <dbReference type="Proteomes" id="UP001596074"/>
    </source>
</evidence>
<dbReference type="Gene3D" id="3.40.50.150">
    <property type="entry name" value="Vaccinia Virus protein VP39"/>
    <property type="match status" value="1"/>
</dbReference>
<evidence type="ECO:0000313" key="1">
    <source>
        <dbReference type="EMBL" id="MFC5744372.1"/>
    </source>
</evidence>
<dbReference type="SUPFAM" id="SSF53335">
    <property type="entry name" value="S-adenosyl-L-methionine-dependent methyltransferases"/>
    <property type="match status" value="1"/>
</dbReference>
<gene>
    <name evidence="1" type="ORF">ACFPZN_01960</name>
</gene>
<dbReference type="Pfam" id="PF04672">
    <property type="entry name" value="Methyltransf_19"/>
    <property type="match status" value="1"/>
</dbReference>